<dbReference type="PANTHER" id="PTHR11986">
    <property type="entry name" value="AMINOTRANSFERASE CLASS III"/>
    <property type="match status" value="1"/>
</dbReference>
<keyword evidence="2 3" id="KW-0663">Pyridoxal phosphate</keyword>
<feature type="binding site" evidence="3">
    <location>
        <begin position="96"/>
        <end position="97"/>
    </location>
    <ligand>
        <name>pyridoxal 5'-phosphate</name>
        <dbReference type="ChEBI" id="CHEBI:597326"/>
    </ligand>
</feature>
<keyword evidence="3" id="KW-0963">Cytoplasm</keyword>
<comment type="pathway">
    <text evidence="3">Amino-acid biosynthesis; L-arginine biosynthesis; N(2)-acetyl-L-ornithine from L-glutamate: step 4/4.</text>
</comment>
<dbReference type="InterPro" id="IPR015421">
    <property type="entry name" value="PyrdxlP-dep_Trfase_major"/>
</dbReference>
<dbReference type="OrthoDB" id="9801834at2"/>
<evidence type="ECO:0000256" key="2">
    <source>
        <dbReference type="ARBA" id="ARBA00022898"/>
    </source>
</evidence>
<dbReference type="CDD" id="cd00610">
    <property type="entry name" value="OAT_like"/>
    <property type="match status" value="1"/>
</dbReference>
<dbReference type="KEGG" id="swf:E3E12_03555"/>
<gene>
    <name evidence="3" type="primary">argD</name>
    <name evidence="4" type="ORF">E3E12_03555</name>
</gene>
<dbReference type="InterPro" id="IPR015424">
    <property type="entry name" value="PyrdxlP-dep_Trfase"/>
</dbReference>
<dbReference type="HAMAP" id="MF_01107">
    <property type="entry name" value="ArgD_aminotrans_3"/>
    <property type="match status" value="1"/>
</dbReference>
<evidence type="ECO:0000256" key="1">
    <source>
        <dbReference type="ARBA" id="ARBA00022576"/>
    </source>
</evidence>
<evidence type="ECO:0000313" key="5">
    <source>
        <dbReference type="Proteomes" id="UP000318709"/>
    </source>
</evidence>
<dbReference type="NCBIfam" id="TIGR00707">
    <property type="entry name" value="argD"/>
    <property type="match status" value="1"/>
</dbReference>
<evidence type="ECO:0000256" key="3">
    <source>
        <dbReference type="HAMAP-Rule" id="MF_01107"/>
    </source>
</evidence>
<evidence type="ECO:0000313" key="4">
    <source>
        <dbReference type="EMBL" id="QDH13431.1"/>
    </source>
</evidence>
<dbReference type="InterPro" id="IPR050103">
    <property type="entry name" value="Class-III_PLP-dep_AT"/>
</dbReference>
<protein>
    <recommendedName>
        <fullName evidence="3">Acetylornithine aminotransferase</fullName>
        <shortName evidence="3">ACOAT</shortName>
        <ecNumber evidence="3">2.6.1.11</ecNumber>
    </recommendedName>
</protein>
<dbReference type="PANTHER" id="PTHR11986:SF113">
    <property type="entry name" value="SUCCINYLORNITHINE TRANSAMINASE"/>
    <property type="match status" value="1"/>
</dbReference>
<dbReference type="GO" id="GO:0006526">
    <property type="term" value="P:L-arginine biosynthetic process"/>
    <property type="evidence" value="ECO:0007669"/>
    <property type="project" value="UniProtKB-UniRule"/>
</dbReference>
<feature type="binding site" evidence="3">
    <location>
        <position position="272"/>
    </location>
    <ligand>
        <name>pyridoxal 5'-phosphate</name>
        <dbReference type="ChEBI" id="CHEBI:597326"/>
    </ligand>
</feature>
<dbReference type="NCBIfam" id="NF002325">
    <property type="entry name" value="PRK01278.1"/>
    <property type="match status" value="1"/>
</dbReference>
<comment type="subunit">
    <text evidence="3">Homodimer.</text>
</comment>
<dbReference type="AlphaFoldDB" id="A0A4Y6UAL4"/>
<dbReference type="Proteomes" id="UP000318709">
    <property type="component" value="Chromosome"/>
</dbReference>
<dbReference type="Gene3D" id="3.90.1150.10">
    <property type="entry name" value="Aspartate Aminotransferase, domain 1"/>
    <property type="match status" value="1"/>
</dbReference>
<comment type="catalytic activity">
    <reaction evidence="3">
        <text>N(2)-acetyl-L-ornithine + 2-oxoglutarate = N-acetyl-L-glutamate 5-semialdehyde + L-glutamate</text>
        <dbReference type="Rhea" id="RHEA:18049"/>
        <dbReference type="ChEBI" id="CHEBI:16810"/>
        <dbReference type="ChEBI" id="CHEBI:29123"/>
        <dbReference type="ChEBI" id="CHEBI:29985"/>
        <dbReference type="ChEBI" id="CHEBI:57805"/>
        <dbReference type="EC" id="2.6.1.11"/>
    </reaction>
</comment>
<reference evidence="4 5" key="1">
    <citation type="submission" date="2019-03" db="EMBL/GenBank/DDBJ databases">
        <title>The complete genome sequence of Swingsia_sp. F3b2 LMG30590(T).</title>
        <authorList>
            <person name="Chua K.-O."/>
            <person name="Chan K.-G."/>
            <person name="See-Too W.-S."/>
        </authorList>
    </citation>
    <scope>NUCLEOTIDE SEQUENCE [LARGE SCALE GENOMIC DNA]</scope>
    <source>
        <strain evidence="4 5">F3b2</strain>
    </source>
</reference>
<comment type="similarity">
    <text evidence="3">Belongs to the class-III pyridoxal-phosphate-dependent aminotransferase family. ArgD subfamily.</text>
</comment>
<feature type="binding site" evidence="3">
    <location>
        <position position="129"/>
    </location>
    <ligand>
        <name>pyridoxal 5'-phosphate</name>
        <dbReference type="ChEBI" id="CHEBI:597326"/>
    </ligand>
</feature>
<dbReference type="SUPFAM" id="SSF53383">
    <property type="entry name" value="PLP-dependent transferases"/>
    <property type="match status" value="1"/>
</dbReference>
<comment type="cofactor">
    <cofactor evidence="3">
        <name>pyridoxal 5'-phosphate</name>
        <dbReference type="ChEBI" id="CHEBI:597326"/>
    </cofactor>
    <text evidence="3">Binds 1 pyridoxal phosphate per subunit.</text>
</comment>
<comment type="caution">
    <text evidence="3">Lacks conserved residue(s) required for the propagation of feature annotation.</text>
</comment>
<accession>A0A4Y6UAL4</accession>
<name>A0A4Y6UAL4_9PROT</name>
<feature type="binding site" evidence="3">
    <location>
        <position position="132"/>
    </location>
    <ligand>
        <name>N(2)-acetyl-L-ornithine</name>
        <dbReference type="ChEBI" id="CHEBI:57805"/>
    </ligand>
</feature>
<sequence>MSSKLMPNYNRFDLAFARGERAWLITEEGRRYLDFGAGVAVASLGHGHPALKKALQDQMERVMHVSNLYRIPEGEALAKTLTDNSFADAVLFCNSGAEANEGLVKVMRRAQYCEGHPERTDIICFKGAFHGRTLGMITATGNPHYQEGFGEPVAGFIHVPFNDLEAVKGAITPQTAGILLEPIQGESGITPATTAFLQGLRQLCDENGIYLGIDEVQTGIGRTGKLFAHEHAGIKPDILSCAKGLGGGFPVGAVLARQALARHLTPGTHGNTFGGNPMACRAGSAVLETILAPGELERITKVGTAFGAMLEKLVASHPQVFTEVRGQGLMRGLKCIPPVAEVLKAVMDEGLLAVGAGNNVLRLVPPLIVTEEDCREATRRLAQAANVLERHMATATQPQNA</sequence>
<dbReference type="InterPro" id="IPR005814">
    <property type="entry name" value="Aminotrans_3"/>
</dbReference>
<feature type="binding site" evidence="3">
    <location>
        <begin position="214"/>
        <end position="217"/>
    </location>
    <ligand>
        <name>pyridoxal 5'-phosphate</name>
        <dbReference type="ChEBI" id="CHEBI:597326"/>
    </ligand>
</feature>
<dbReference type="InterPro" id="IPR015422">
    <property type="entry name" value="PyrdxlP-dep_Trfase_small"/>
</dbReference>
<dbReference type="PIRSF" id="PIRSF000521">
    <property type="entry name" value="Transaminase_4ab_Lys_Orn"/>
    <property type="match status" value="1"/>
</dbReference>
<dbReference type="Gene3D" id="3.40.640.10">
    <property type="entry name" value="Type I PLP-dependent aspartate aminotransferase-like (Major domain)"/>
    <property type="match status" value="1"/>
</dbReference>
<dbReference type="GO" id="GO:0005737">
    <property type="term" value="C:cytoplasm"/>
    <property type="evidence" value="ECO:0007669"/>
    <property type="project" value="UniProtKB-SubCell"/>
</dbReference>
<proteinExistence type="inferred from homology"/>
<dbReference type="GO" id="GO:0003992">
    <property type="term" value="F:N2-acetyl-L-ornithine:2-oxoglutarate 5-aminotransferase activity"/>
    <property type="evidence" value="ECO:0007669"/>
    <property type="project" value="UniProtKB-UniRule"/>
</dbReference>
<dbReference type="FunFam" id="3.40.640.10:FF:000004">
    <property type="entry name" value="Acetylornithine aminotransferase"/>
    <property type="match status" value="1"/>
</dbReference>
<keyword evidence="3" id="KW-0055">Arginine biosynthesis</keyword>
<dbReference type="GO" id="GO:0030170">
    <property type="term" value="F:pyridoxal phosphate binding"/>
    <property type="evidence" value="ECO:0007669"/>
    <property type="project" value="InterPro"/>
</dbReference>
<organism evidence="4 5">
    <name type="scientific">Formicincola oecophyllae</name>
    <dbReference type="NCBI Taxonomy" id="2558361"/>
    <lineage>
        <taxon>Bacteria</taxon>
        <taxon>Pseudomonadati</taxon>
        <taxon>Pseudomonadota</taxon>
        <taxon>Alphaproteobacteria</taxon>
        <taxon>Acetobacterales</taxon>
        <taxon>Acetobacteraceae</taxon>
        <taxon>Formicincola</taxon>
    </lineage>
</organism>
<keyword evidence="5" id="KW-1185">Reference proteome</keyword>
<dbReference type="GO" id="GO:0042802">
    <property type="term" value="F:identical protein binding"/>
    <property type="evidence" value="ECO:0007669"/>
    <property type="project" value="TreeGrafter"/>
</dbReference>
<keyword evidence="3" id="KW-0028">Amino-acid biosynthesis</keyword>
<comment type="miscellaneous">
    <text evidence="3">May also have succinyldiaminopimelate aminotransferase activity, thus carrying out the corresponding step in lysine biosynthesis.</text>
</comment>
<dbReference type="EMBL" id="CP038231">
    <property type="protein sequence ID" value="QDH13431.1"/>
    <property type="molecule type" value="Genomic_DNA"/>
</dbReference>
<keyword evidence="3 4" id="KW-0808">Transferase</keyword>
<comment type="subcellular location">
    <subcellularLocation>
        <location evidence="3">Cytoplasm</location>
    </subcellularLocation>
</comment>
<dbReference type="UniPathway" id="UPA00068">
    <property type="reaction ID" value="UER00109"/>
</dbReference>
<dbReference type="InterPro" id="IPR004636">
    <property type="entry name" value="AcOrn/SuccOrn_fam"/>
</dbReference>
<feature type="modified residue" description="N6-(pyridoxal phosphate)lysine" evidence="3">
    <location>
        <position position="243"/>
    </location>
</feature>
<dbReference type="Pfam" id="PF00202">
    <property type="entry name" value="Aminotran_3"/>
    <property type="match status" value="1"/>
</dbReference>
<dbReference type="EC" id="2.6.1.11" evidence="3"/>
<keyword evidence="1 3" id="KW-0032">Aminotransferase</keyword>
<dbReference type="RefSeq" id="WP_141443102.1">
    <property type="nucleotide sequence ID" value="NZ_CP038231.1"/>
</dbReference>